<dbReference type="Pfam" id="PF06949">
    <property type="entry name" value="DUF1292"/>
    <property type="match status" value="1"/>
</dbReference>
<evidence type="ECO:0000313" key="1">
    <source>
        <dbReference type="EMBL" id="NBC67928.1"/>
    </source>
</evidence>
<gene>
    <name evidence="1" type="ORF">GT003_02850</name>
</gene>
<reference evidence="1 2" key="1">
    <citation type="submission" date="2020-01" db="EMBL/GenBank/DDBJ databases">
        <title>Paenibacillus soybeanensis sp. nov. isolated from the nodules of soybean (Glycine max(L.) Merr).</title>
        <authorList>
            <person name="Wang H."/>
        </authorList>
    </citation>
    <scope>NUCLEOTIDE SEQUENCE [LARGE SCALE GENOMIC DNA]</scope>
    <source>
        <strain evidence="1 2">DSM 23054</strain>
    </source>
</reference>
<keyword evidence="2" id="KW-1185">Reference proteome</keyword>
<evidence type="ECO:0000313" key="2">
    <source>
        <dbReference type="Proteomes" id="UP000558113"/>
    </source>
</evidence>
<name>A0A7X4YK83_9BACL</name>
<organism evidence="1 2">
    <name type="scientific">Paenibacillus sacheonensis</name>
    <dbReference type="NCBI Taxonomy" id="742054"/>
    <lineage>
        <taxon>Bacteria</taxon>
        <taxon>Bacillati</taxon>
        <taxon>Bacillota</taxon>
        <taxon>Bacilli</taxon>
        <taxon>Bacillales</taxon>
        <taxon>Paenibacillaceae</taxon>
        <taxon>Paenibacillus</taxon>
    </lineage>
</organism>
<comment type="caution">
    <text evidence="1">The sequence shown here is derived from an EMBL/GenBank/DDBJ whole genome shotgun (WGS) entry which is preliminary data.</text>
</comment>
<accession>A0A7X4YK83</accession>
<sequence length="132" mass="15077">MQHSPTSSNRECDIIQHPRFRIHVSPGLKGVLHVSEIKRISILDPIYGTEVDLIGESGETEPFRIIAEFQLGERSYAGLQSHSMQKEDEIAFFRIVLNQGSEPELESIEDDEEWEDVAEAYDDLMFEGDEQP</sequence>
<dbReference type="AlphaFoldDB" id="A0A7X4YK83"/>
<dbReference type="Proteomes" id="UP000558113">
    <property type="component" value="Unassembled WGS sequence"/>
</dbReference>
<dbReference type="InterPro" id="IPR009711">
    <property type="entry name" value="UPF0473"/>
</dbReference>
<protein>
    <submittedName>
        <fullName evidence="1">DUF1292 domain-containing protein</fullName>
    </submittedName>
</protein>
<proteinExistence type="predicted"/>
<dbReference type="OrthoDB" id="2990381at2"/>
<dbReference type="EMBL" id="JAAAMU010000001">
    <property type="protein sequence ID" value="NBC67928.1"/>
    <property type="molecule type" value="Genomic_DNA"/>
</dbReference>